<dbReference type="EMBL" id="CP075867">
    <property type="protein sequence ID" value="QYT01167.1"/>
    <property type="molecule type" value="Genomic_DNA"/>
</dbReference>
<protein>
    <submittedName>
        <fullName evidence="3">Uncharacterized protein</fullName>
    </submittedName>
</protein>
<feature type="compositionally biased region" description="Basic and acidic residues" evidence="1">
    <location>
        <begin position="292"/>
        <end position="302"/>
    </location>
</feature>
<keyword evidence="2" id="KW-0812">Transmembrane</keyword>
<dbReference type="AlphaFoldDB" id="A0A8G0LF21"/>
<keyword evidence="2" id="KW-0472">Membrane</keyword>
<keyword evidence="4" id="KW-1185">Reference proteome</keyword>
<feature type="compositionally biased region" description="Pro residues" evidence="1">
    <location>
        <begin position="202"/>
        <end position="211"/>
    </location>
</feature>
<feature type="compositionally biased region" description="Basic and acidic residues" evidence="1">
    <location>
        <begin position="225"/>
        <end position="246"/>
    </location>
</feature>
<sequence>MQIFEGKGHGYFRRRSDSCLGWHCLSSATHFGIIFSIVVVVIVLSIVWMYYMGRARIMGNQTKPHNVPRRQRNRQLHRNPNGPTRPVSHLVQPAPVLQYGVAQQTPVYFFSSRPQILTIQPPGVINPHLYLQAPIVRPPEAPRPKPSDDVASSPPKAEETQQEKVQPSGNESPMRHLTWWQRLYRAFILPVGVASTVASSPSPEPLEPLPPTHINIRHSASYPNFDDHAMQTIDRKEARESERSPEEQDDTSSMVCNMDTSSDSMLSIRSDVATVHSDDYEMPLSENNQPRSHKEMRVEPSS</sequence>
<accession>A0A8G0LF21</accession>
<reference evidence="3 4" key="1">
    <citation type="journal article" date="2021" name="BMC Genomics">
        <title>Telomere-to-telomere genome assembly of asparaginase-producing Trichoderma simmonsii.</title>
        <authorList>
            <person name="Chung D."/>
            <person name="Kwon Y.M."/>
            <person name="Yang Y."/>
        </authorList>
    </citation>
    <scope>NUCLEOTIDE SEQUENCE [LARGE SCALE GENOMIC DNA]</scope>
    <source>
        <strain evidence="3 4">GH-Sj1</strain>
    </source>
</reference>
<evidence type="ECO:0000313" key="4">
    <source>
        <dbReference type="Proteomes" id="UP000826661"/>
    </source>
</evidence>
<name>A0A8G0LF21_9HYPO</name>
<feature type="compositionally biased region" description="Polar residues" evidence="1">
    <location>
        <begin position="251"/>
        <end position="267"/>
    </location>
</feature>
<evidence type="ECO:0000313" key="3">
    <source>
        <dbReference type="EMBL" id="QYT01167.1"/>
    </source>
</evidence>
<gene>
    <name evidence="3" type="ORF">H0G86_008218</name>
</gene>
<proteinExistence type="predicted"/>
<feature type="compositionally biased region" description="Basic residues" evidence="1">
    <location>
        <begin position="66"/>
        <end position="77"/>
    </location>
</feature>
<feature type="region of interest" description="Disordered" evidence="1">
    <location>
        <begin position="136"/>
        <end position="173"/>
    </location>
</feature>
<keyword evidence="2" id="KW-1133">Transmembrane helix</keyword>
<dbReference type="Proteomes" id="UP000826661">
    <property type="component" value="Chromosome IV"/>
</dbReference>
<feature type="region of interest" description="Disordered" evidence="1">
    <location>
        <begin position="60"/>
        <end position="89"/>
    </location>
</feature>
<feature type="transmembrane region" description="Helical" evidence="2">
    <location>
        <begin position="31"/>
        <end position="51"/>
    </location>
</feature>
<evidence type="ECO:0000256" key="2">
    <source>
        <dbReference type="SAM" id="Phobius"/>
    </source>
</evidence>
<organism evidence="3 4">
    <name type="scientific">Trichoderma simmonsii</name>
    <dbReference type="NCBI Taxonomy" id="1491479"/>
    <lineage>
        <taxon>Eukaryota</taxon>
        <taxon>Fungi</taxon>
        <taxon>Dikarya</taxon>
        <taxon>Ascomycota</taxon>
        <taxon>Pezizomycotina</taxon>
        <taxon>Sordariomycetes</taxon>
        <taxon>Hypocreomycetidae</taxon>
        <taxon>Hypocreales</taxon>
        <taxon>Hypocreaceae</taxon>
        <taxon>Trichoderma</taxon>
    </lineage>
</organism>
<evidence type="ECO:0000256" key="1">
    <source>
        <dbReference type="SAM" id="MobiDB-lite"/>
    </source>
</evidence>
<feature type="region of interest" description="Disordered" evidence="1">
    <location>
        <begin position="196"/>
        <end position="302"/>
    </location>
</feature>